<dbReference type="PANTHER" id="PTHR43214:SF43">
    <property type="entry name" value="TWO-COMPONENT RESPONSE REGULATOR"/>
    <property type="match status" value="1"/>
</dbReference>
<evidence type="ECO:0000259" key="8">
    <source>
        <dbReference type="PROSITE" id="PS50110"/>
    </source>
</evidence>
<dbReference type="InterPro" id="IPR011006">
    <property type="entry name" value="CheY-like_superfamily"/>
</dbReference>
<dbReference type="InterPro" id="IPR058245">
    <property type="entry name" value="NreC/VraR/RcsB-like_REC"/>
</dbReference>
<dbReference type="GO" id="GO:0006355">
    <property type="term" value="P:regulation of DNA-templated transcription"/>
    <property type="evidence" value="ECO:0007669"/>
    <property type="project" value="InterPro"/>
</dbReference>
<keyword evidence="5" id="KW-0804">Transcription</keyword>
<dbReference type="PROSITE" id="PS00622">
    <property type="entry name" value="HTH_LUXR_1"/>
    <property type="match status" value="1"/>
</dbReference>
<organism evidence="9 10">
    <name type="scientific">Mesobacillus subterraneus</name>
    <dbReference type="NCBI Taxonomy" id="285983"/>
    <lineage>
        <taxon>Bacteria</taxon>
        <taxon>Bacillati</taxon>
        <taxon>Bacillota</taxon>
        <taxon>Bacilli</taxon>
        <taxon>Bacillales</taxon>
        <taxon>Bacillaceae</taxon>
        <taxon>Mesobacillus</taxon>
    </lineage>
</organism>
<name>A0A3R9FLK0_9BACI</name>
<evidence type="ECO:0000256" key="4">
    <source>
        <dbReference type="ARBA" id="ARBA00023125"/>
    </source>
</evidence>
<dbReference type="OrthoDB" id="9780153at2"/>
<accession>A0A3R9FLK0</accession>
<dbReference type="InterPro" id="IPR001789">
    <property type="entry name" value="Sig_transdc_resp-reg_receiver"/>
</dbReference>
<dbReference type="GO" id="GO:0000160">
    <property type="term" value="P:phosphorelay signal transduction system"/>
    <property type="evidence" value="ECO:0007669"/>
    <property type="project" value="InterPro"/>
</dbReference>
<evidence type="ECO:0000259" key="7">
    <source>
        <dbReference type="PROSITE" id="PS50043"/>
    </source>
</evidence>
<feature type="modified residue" description="4-aspartylphosphate" evidence="6">
    <location>
        <position position="55"/>
    </location>
</feature>
<gene>
    <name evidence="9" type="ORF">EJA10_00750</name>
</gene>
<dbReference type="Gene3D" id="3.40.50.2300">
    <property type="match status" value="1"/>
</dbReference>
<dbReference type="SUPFAM" id="SSF52172">
    <property type="entry name" value="CheY-like"/>
    <property type="match status" value="1"/>
</dbReference>
<evidence type="ECO:0000256" key="3">
    <source>
        <dbReference type="ARBA" id="ARBA00023015"/>
    </source>
</evidence>
<evidence type="ECO:0000256" key="5">
    <source>
        <dbReference type="ARBA" id="ARBA00023163"/>
    </source>
</evidence>
<dbReference type="PROSITE" id="PS50043">
    <property type="entry name" value="HTH_LUXR_2"/>
    <property type="match status" value="1"/>
</dbReference>
<evidence type="ECO:0000313" key="10">
    <source>
        <dbReference type="Proteomes" id="UP000279911"/>
    </source>
</evidence>
<evidence type="ECO:0000256" key="6">
    <source>
        <dbReference type="PROSITE-ProRule" id="PRU00169"/>
    </source>
</evidence>
<keyword evidence="4 9" id="KW-0238">DNA-binding</keyword>
<comment type="subcellular location">
    <subcellularLocation>
        <location evidence="1">Cytoplasm</location>
    </subcellularLocation>
</comment>
<dbReference type="Pfam" id="PF00196">
    <property type="entry name" value="GerE"/>
    <property type="match status" value="1"/>
</dbReference>
<feature type="domain" description="Response regulatory" evidence="8">
    <location>
        <begin position="4"/>
        <end position="120"/>
    </location>
</feature>
<keyword evidence="2 6" id="KW-0597">Phosphoprotein</keyword>
<keyword evidence="3" id="KW-0805">Transcription regulation</keyword>
<dbReference type="CDD" id="cd17535">
    <property type="entry name" value="REC_NarL-like"/>
    <property type="match status" value="1"/>
</dbReference>
<dbReference type="CDD" id="cd06170">
    <property type="entry name" value="LuxR_C_like"/>
    <property type="match status" value="1"/>
</dbReference>
<dbReference type="GO" id="GO:0003677">
    <property type="term" value="F:DNA binding"/>
    <property type="evidence" value="ECO:0007669"/>
    <property type="project" value="UniProtKB-KW"/>
</dbReference>
<dbReference type="Pfam" id="PF00072">
    <property type="entry name" value="Response_reg"/>
    <property type="match status" value="1"/>
</dbReference>
<reference evidence="10" key="1">
    <citation type="submission" date="2018-12" db="EMBL/GenBank/DDBJ databases">
        <title>Bacillus chawlae sp. nov., Bacillus glennii sp. nov., and Bacillus saganii sp. nov. Isolated from the Vehicle Assembly Building at Kennedy Space Center where the Viking Spacecraft were Assembled.</title>
        <authorList>
            <person name="Seuylemezian A."/>
            <person name="Vaishampayan P."/>
        </authorList>
    </citation>
    <scope>NUCLEOTIDE SEQUENCE [LARGE SCALE GENOMIC DNA]</scope>
    <source>
        <strain evidence="10">DSM 13966</strain>
    </source>
</reference>
<protein>
    <submittedName>
        <fullName evidence="9">DNA-binding response regulator</fullName>
    </submittedName>
</protein>
<proteinExistence type="predicted"/>
<dbReference type="SMART" id="SM00421">
    <property type="entry name" value="HTH_LUXR"/>
    <property type="match status" value="1"/>
</dbReference>
<dbReference type="RefSeq" id="WP_125478084.1">
    <property type="nucleotide sequence ID" value="NZ_RSFW01000002.1"/>
</dbReference>
<dbReference type="InterPro" id="IPR000792">
    <property type="entry name" value="Tscrpt_reg_LuxR_C"/>
</dbReference>
<sequence length="219" mass="24358">MTIKILIADDHHVVRRGLVFFLRTQEAIEVIGEASNGKEAVELAKRLNPDLVLMDLVMPEMDGIQATRLIKASQPEIKIMMLTSFSDQEHVIPAIEAGASGYQLKDIQPDELVKSIKQIMKGENQLHPKATTLVLKHLSGSSRRERKPIEDLTKRELEVLKEIAAGKSNKEIAASLFITEKTVKTHVSNVLAKLELADRTQAALFAVRNRIVEQDPPSA</sequence>
<dbReference type="InterPro" id="IPR016032">
    <property type="entry name" value="Sig_transdc_resp-reg_C-effctor"/>
</dbReference>
<dbReference type="SMART" id="SM00448">
    <property type="entry name" value="REC"/>
    <property type="match status" value="1"/>
</dbReference>
<dbReference type="GO" id="GO:0005737">
    <property type="term" value="C:cytoplasm"/>
    <property type="evidence" value="ECO:0007669"/>
    <property type="project" value="UniProtKB-SubCell"/>
</dbReference>
<dbReference type="EMBL" id="RSFW01000002">
    <property type="protein sequence ID" value="RSD29213.1"/>
    <property type="molecule type" value="Genomic_DNA"/>
</dbReference>
<dbReference type="SUPFAM" id="SSF46894">
    <property type="entry name" value="C-terminal effector domain of the bipartite response regulators"/>
    <property type="match status" value="1"/>
</dbReference>
<evidence type="ECO:0000256" key="2">
    <source>
        <dbReference type="ARBA" id="ARBA00022553"/>
    </source>
</evidence>
<dbReference type="PROSITE" id="PS50110">
    <property type="entry name" value="RESPONSE_REGULATORY"/>
    <property type="match status" value="1"/>
</dbReference>
<dbReference type="PRINTS" id="PR00038">
    <property type="entry name" value="HTHLUXR"/>
</dbReference>
<comment type="caution">
    <text evidence="9">The sequence shown here is derived from an EMBL/GenBank/DDBJ whole genome shotgun (WGS) entry which is preliminary data.</text>
</comment>
<feature type="domain" description="HTH luxR-type" evidence="7">
    <location>
        <begin position="145"/>
        <end position="210"/>
    </location>
</feature>
<evidence type="ECO:0000313" key="9">
    <source>
        <dbReference type="EMBL" id="RSD29213.1"/>
    </source>
</evidence>
<dbReference type="PANTHER" id="PTHR43214">
    <property type="entry name" value="TWO-COMPONENT RESPONSE REGULATOR"/>
    <property type="match status" value="1"/>
</dbReference>
<evidence type="ECO:0000256" key="1">
    <source>
        <dbReference type="ARBA" id="ARBA00004496"/>
    </source>
</evidence>
<dbReference type="AlphaFoldDB" id="A0A3R9FLK0"/>
<dbReference type="Proteomes" id="UP000279911">
    <property type="component" value="Unassembled WGS sequence"/>
</dbReference>
<dbReference type="InterPro" id="IPR039420">
    <property type="entry name" value="WalR-like"/>
</dbReference>